<dbReference type="Gene3D" id="3.40.1160.10">
    <property type="entry name" value="Acetylglutamate kinase-like"/>
    <property type="match status" value="1"/>
</dbReference>
<dbReference type="InterPro" id="IPR005715">
    <property type="entry name" value="Glu_5kinase/COase_Synthase"/>
</dbReference>
<dbReference type="InterPro" id="IPR041739">
    <property type="entry name" value="G5K_ProB"/>
</dbReference>
<evidence type="ECO:0000256" key="3">
    <source>
        <dbReference type="ARBA" id="ARBA00022650"/>
    </source>
</evidence>
<dbReference type="CDD" id="cd04242">
    <property type="entry name" value="AAK_G5K_ProB"/>
    <property type="match status" value="1"/>
</dbReference>
<dbReference type="SUPFAM" id="SSF53633">
    <property type="entry name" value="Carbamate kinase-like"/>
    <property type="match status" value="1"/>
</dbReference>
<proteinExistence type="inferred from homology"/>
<dbReference type="Pfam" id="PF01472">
    <property type="entry name" value="PUA"/>
    <property type="match status" value="1"/>
</dbReference>
<dbReference type="InterPro" id="IPR036393">
    <property type="entry name" value="AceGlu_kinase-like_sf"/>
</dbReference>
<comment type="catalytic activity">
    <reaction evidence="8">
        <text>L-glutamate + ATP = L-glutamyl 5-phosphate + ADP</text>
        <dbReference type="Rhea" id="RHEA:14877"/>
        <dbReference type="ChEBI" id="CHEBI:29985"/>
        <dbReference type="ChEBI" id="CHEBI:30616"/>
        <dbReference type="ChEBI" id="CHEBI:58274"/>
        <dbReference type="ChEBI" id="CHEBI:456216"/>
        <dbReference type="EC" id="2.7.2.11"/>
    </reaction>
</comment>
<evidence type="ECO:0000256" key="7">
    <source>
        <dbReference type="ARBA" id="ARBA00022840"/>
    </source>
</evidence>
<evidence type="ECO:0000256" key="4">
    <source>
        <dbReference type="ARBA" id="ARBA00022679"/>
    </source>
</evidence>
<dbReference type="SMART" id="SM00359">
    <property type="entry name" value="PUA"/>
    <property type="match status" value="1"/>
</dbReference>
<evidence type="ECO:0000313" key="10">
    <source>
        <dbReference type="EMBL" id="MFC4387574.1"/>
    </source>
</evidence>
<dbReference type="PRINTS" id="PR00474">
    <property type="entry name" value="GLU5KINASE"/>
</dbReference>
<dbReference type="PANTHER" id="PTHR43654">
    <property type="entry name" value="GLUTAMATE 5-KINASE"/>
    <property type="match status" value="1"/>
</dbReference>
<dbReference type="InterPro" id="IPR001048">
    <property type="entry name" value="Asp/Glu/Uridylate_kinase"/>
</dbReference>
<comment type="caution">
    <text evidence="10">The sequence shown here is derived from an EMBL/GenBank/DDBJ whole genome shotgun (WGS) entry which is preliminary data.</text>
</comment>
<dbReference type="Pfam" id="PF00696">
    <property type="entry name" value="AA_kinase"/>
    <property type="match status" value="1"/>
</dbReference>
<dbReference type="Proteomes" id="UP001595880">
    <property type="component" value="Unassembled WGS sequence"/>
</dbReference>
<dbReference type="InterPro" id="IPR002478">
    <property type="entry name" value="PUA"/>
</dbReference>
<dbReference type="PROSITE" id="PS50890">
    <property type="entry name" value="PUA"/>
    <property type="match status" value="1"/>
</dbReference>
<evidence type="ECO:0000259" key="9">
    <source>
        <dbReference type="SMART" id="SM00359"/>
    </source>
</evidence>
<keyword evidence="5 8" id="KW-0547">Nucleotide-binding</keyword>
<dbReference type="EMBL" id="JBHSDV010000001">
    <property type="protein sequence ID" value="MFC4387574.1"/>
    <property type="molecule type" value="Genomic_DNA"/>
</dbReference>
<feature type="binding site" evidence="8">
    <location>
        <position position="136"/>
    </location>
    <ligand>
        <name>substrate</name>
    </ligand>
</feature>
<dbReference type="NCBIfam" id="TIGR01027">
    <property type="entry name" value="proB"/>
    <property type="match status" value="1"/>
</dbReference>
<gene>
    <name evidence="8 10" type="primary">proB</name>
    <name evidence="10" type="ORF">ACFOZ1_07070</name>
</gene>
<keyword evidence="6 8" id="KW-0418">Kinase</keyword>
<comment type="similarity">
    <text evidence="8">Belongs to the glutamate 5-kinase family.</text>
</comment>
<dbReference type="PANTHER" id="PTHR43654:SF1">
    <property type="entry name" value="ISOPENTENYL PHOSPHATE KINASE"/>
    <property type="match status" value="1"/>
</dbReference>
<evidence type="ECO:0000313" key="11">
    <source>
        <dbReference type="Proteomes" id="UP001595880"/>
    </source>
</evidence>
<comment type="subcellular location">
    <subcellularLocation>
        <location evidence="8">Cytoplasm</location>
    </subcellularLocation>
</comment>
<keyword evidence="4 8" id="KW-0808">Transferase</keyword>
<dbReference type="EC" id="2.7.2.11" evidence="8"/>
<evidence type="ECO:0000256" key="8">
    <source>
        <dbReference type="HAMAP-Rule" id="MF_00456"/>
    </source>
</evidence>
<feature type="binding site" evidence="8">
    <location>
        <position position="49"/>
    </location>
    <ligand>
        <name>substrate</name>
    </ligand>
</feature>
<evidence type="ECO:0000256" key="5">
    <source>
        <dbReference type="ARBA" id="ARBA00022741"/>
    </source>
</evidence>
<name>A0ABV8VV41_9BACI</name>
<feature type="binding site" evidence="8">
    <location>
        <position position="9"/>
    </location>
    <ligand>
        <name>ATP</name>
        <dbReference type="ChEBI" id="CHEBI:30616"/>
    </ligand>
</feature>
<organism evidence="10 11">
    <name type="scientific">Gracilibacillus marinus</name>
    <dbReference type="NCBI Taxonomy" id="630535"/>
    <lineage>
        <taxon>Bacteria</taxon>
        <taxon>Bacillati</taxon>
        <taxon>Bacillota</taxon>
        <taxon>Bacilli</taxon>
        <taxon>Bacillales</taxon>
        <taxon>Bacillaceae</taxon>
        <taxon>Gracilibacillus</taxon>
    </lineage>
</organism>
<comment type="pathway">
    <text evidence="8">Amino-acid biosynthesis; L-proline biosynthesis; L-glutamate 5-semialdehyde from L-glutamate: step 1/2.</text>
</comment>
<feature type="domain" description="PUA" evidence="9">
    <location>
        <begin position="278"/>
        <end position="355"/>
    </location>
</feature>
<keyword evidence="1 8" id="KW-0963">Cytoplasm</keyword>
<comment type="function">
    <text evidence="8">Catalyzes the transfer of a phosphate group to glutamate to form L-glutamate 5-phosphate.</text>
</comment>
<dbReference type="PIRSF" id="PIRSF000729">
    <property type="entry name" value="GK"/>
    <property type="match status" value="1"/>
</dbReference>
<dbReference type="InterPro" id="IPR019797">
    <property type="entry name" value="Glutamate_5-kinase_CS"/>
</dbReference>
<protein>
    <recommendedName>
        <fullName evidence="8">Glutamate 5-kinase</fullName>
        <ecNumber evidence="8">2.7.2.11</ecNumber>
    </recommendedName>
    <alternativeName>
        <fullName evidence="8">Gamma-glutamyl kinase</fullName>
        <shortName evidence="8">GK</shortName>
    </alternativeName>
</protein>
<dbReference type="CDD" id="cd21157">
    <property type="entry name" value="PUA_G5K"/>
    <property type="match status" value="1"/>
</dbReference>
<dbReference type="InterPro" id="IPR036974">
    <property type="entry name" value="PUA_sf"/>
</dbReference>
<keyword evidence="7 8" id="KW-0067">ATP-binding</keyword>
<keyword evidence="3 8" id="KW-0641">Proline biosynthesis</keyword>
<dbReference type="InterPro" id="IPR011529">
    <property type="entry name" value="Glu_5kinase"/>
</dbReference>
<reference evidence="11" key="1">
    <citation type="journal article" date="2019" name="Int. J. Syst. Evol. Microbiol.">
        <title>The Global Catalogue of Microorganisms (GCM) 10K type strain sequencing project: providing services to taxonomists for standard genome sequencing and annotation.</title>
        <authorList>
            <consortium name="The Broad Institute Genomics Platform"/>
            <consortium name="The Broad Institute Genome Sequencing Center for Infectious Disease"/>
            <person name="Wu L."/>
            <person name="Ma J."/>
        </authorList>
    </citation>
    <scope>NUCLEOTIDE SEQUENCE [LARGE SCALE GENOMIC DNA]</scope>
    <source>
        <strain evidence="11">KACC 14058</strain>
    </source>
</reference>
<dbReference type="InterPro" id="IPR001057">
    <property type="entry name" value="Glu/AcGlu_kinase"/>
</dbReference>
<feature type="binding site" evidence="8">
    <location>
        <begin position="211"/>
        <end position="217"/>
    </location>
    <ligand>
        <name>ATP</name>
        <dbReference type="ChEBI" id="CHEBI:30616"/>
    </ligand>
</feature>
<accession>A0ABV8VV41</accession>
<dbReference type="InterPro" id="IPR015947">
    <property type="entry name" value="PUA-like_sf"/>
</dbReference>
<keyword evidence="2 8" id="KW-0028">Amino-acid biosynthesis</keyword>
<evidence type="ECO:0000256" key="6">
    <source>
        <dbReference type="ARBA" id="ARBA00022777"/>
    </source>
</evidence>
<feature type="binding site" evidence="8">
    <location>
        <position position="148"/>
    </location>
    <ligand>
        <name>substrate</name>
    </ligand>
</feature>
<dbReference type="GO" id="GO:0004349">
    <property type="term" value="F:glutamate 5-kinase activity"/>
    <property type="evidence" value="ECO:0007669"/>
    <property type="project" value="UniProtKB-EC"/>
</dbReference>
<evidence type="ECO:0000256" key="2">
    <source>
        <dbReference type="ARBA" id="ARBA00022605"/>
    </source>
</evidence>
<feature type="binding site" evidence="8">
    <location>
        <begin position="168"/>
        <end position="169"/>
    </location>
    <ligand>
        <name>ATP</name>
        <dbReference type="ChEBI" id="CHEBI:30616"/>
    </ligand>
</feature>
<dbReference type="Gene3D" id="2.30.130.10">
    <property type="entry name" value="PUA domain"/>
    <property type="match status" value="1"/>
</dbReference>
<dbReference type="PROSITE" id="PS00902">
    <property type="entry name" value="GLUTAMATE_5_KINASE"/>
    <property type="match status" value="1"/>
</dbReference>
<dbReference type="HAMAP" id="MF_00456">
    <property type="entry name" value="ProB"/>
    <property type="match status" value="1"/>
</dbReference>
<keyword evidence="11" id="KW-1185">Reference proteome</keyword>
<evidence type="ECO:0000256" key="1">
    <source>
        <dbReference type="ARBA" id="ARBA00022490"/>
    </source>
</evidence>
<dbReference type="SUPFAM" id="SSF88697">
    <property type="entry name" value="PUA domain-like"/>
    <property type="match status" value="1"/>
</dbReference>
<sequence>MAKQRIVVKIGSSSLTNKQGGLDLLKLNEHTSAIAALKKLNYEVILISSGAVSAGFYDLGYPSRPVTVAGKQAAAAVGQGLLIQAYTDAFRKYGMVAAQLLLTKDVFTNEVQYSNVYATLTELLKRDIIPIINENDTVAIDELTFGDNDMLSALVSGLVHADFLIMLTDINGLYNKNPKKDPTAIKYHKLDVLTDEILNQTKHESGSKFGTGGMKSKLLAANMALSLGVRVFVGSGSGENKLIDIMHEKGDGTYIGNQNSNSFHKHKQWIAFHSNISGQIFVDKGAFEALMYQGKSLLPAGIDEIKGTFVCGDVVEIVYGNSVIAKGQVNYSSEDLTKLKGESSKLLMEQTDSKKPEVIHRDKLVISMKEAYNYE</sequence>
<dbReference type="RefSeq" id="WP_390197603.1">
    <property type="nucleotide sequence ID" value="NZ_JBHSDV010000001.1"/>
</dbReference>